<gene>
    <name evidence="2" type="ORF">RU87_GL000944</name>
</gene>
<protein>
    <recommendedName>
        <fullName evidence="4">Sugar ABC transporter substrate-binding protein</fullName>
    </recommendedName>
</protein>
<sequence>MKKWQKLGLGLVTVTAVATLAGCGNASSKGSGSGDDFLYVFNGKGEIADPLKKVVEEYGKEHNIKVKTYTLSVGTTNGNEVQTTEFNSKTPPTIFSSGTLTNWGPDSGDYMQDINKVDNSKLKKLADEVPEAQRLTAKNGENFGIPYNIEGYGYQVDKNVLKDLFEGDTDALVADLKAETNYESWQAFVKAVDAYIKNGTVSTVTVNGHPYTFASEKKGLAKELNGVFVESGAELWTYQNHWVSFPLNAVFKNVSEAYYAKKDEGIKDAKAALKAEIKGLDFEYSYIAGKNGPVKRGPDFIDSATGSYDASLANFVAHKGLFLKQGNWIYPNLLKLDKSIINTMDLIPVKWPVQDGDIKVAGRDAKLFNTTIPAFVPNYFIINKQVSKKQQKIAADFIVWLYTSERGKKFLKDEAGFIMYNDLKDTTSPNKLNNAIASYVAAGPTLANTFDGTPGSFNDTIGDYLKKNYMTKETWTDKDYDNYVNKSVKTWVDFKEQSGQ</sequence>
<evidence type="ECO:0000313" key="2">
    <source>
        <dbReference type="EMBL" id="PCS07725.1"/>
    </source>
</evidence>
<dbReference type="SUPFAM" id="SSF53850">
    <property type="entry name" value="Periplasmic binding protein-like II"/>
    <property type="match status" value="1"/>
</dbReference>
<accession>A0A2A5S2L8</accession>
<evidence type="ECO:0000256" key="1">
    <source>
        <dbReference type="SAM" id="SignalP"/>
    </source>
</evidence>
<dbReference type="Gene3D" id="3.40.190.10">
    <property type="entry name" value="Periplasmic binding protein-like II"/>
    <property type="match status" value="3"/>
</dbReference>
<keyword evidence="3" id="KW-1185">Reference proteome</keyword>
<reference evidence="2 3" key="1">
    <citation type="submission" date="2014-12" db="EMBL/GenBank/DDBJ databases">
        <title>Draft genome sequences of 10 type strains of Lactococcus.</title>
        <authorList>
            <person name="Sun Z."/>
            <person name="Zhong Z."/>
            <person name="Liu W."/>
            <person name="Zhang W."/>
            <person name="Zhang H."/>
        </authorList>
    </citation>
    <scope>NUCLEOTIDE SEQUENCE [LARGE SCALE GENOMIC DNA]</scope>
    <source>
        <strain evidence="2 3">DSM 20686</strain>
    </source>
</reference>
<keyword evidence="1" id="KW-0732">Signal</keyword>
<dbReference type="Proteomes" id="UP000242246">
    <property type="component" value="Unassembled WGS sequence"/>
</dbReference>
<dbReference type="STRING" id="1348632.GCA_001591745_00259"/>
<proteinExistence type="predicted"/>
<organism evidence="2 3">
    <name type="scientific">Pseudolactococcus plantarum</name>
    <dbReference type="NCBI Taxonomy" id="1365"/>
    <lineage>
        <taxon>Bacteria</taxon>
        <taxon>Bacillati</taxon>
        <taxon>Bacillota</taxon>
        <taxon>Bacilli</taxon>
        <taxon>Lactobacillales</taxon>
        <taxon>Streptococcaceae</taxon>
        <taxon>Pseudolactococcus</taxon>
    </lineage>
</organism>
<evidence type="ECO:0000313" key="3">
    <source>
        <dbReference type="Proteomes" id="UP000242246"/>
    </source>
</evidence>
<evidence type="ECO:0008006" key="4">
    <source>
        <dbReference type="Google" id="ProtNLM"/>
    </source>
</evidence>
<feature type="signal peptide" evidence="1">
    <location>
        <begin position="1"/>
        <end position="26"/>
    </location>
</feature>
<dbReference type="EMBL" id="JXJX01000003">
    <property type="protein sequence ID" value="PCS07725.1"/>
    <property type="molecule type" value="Genomic_DNA"/>
</dbReference>
<feature type="chain" id="PRO_5012856859" description="Sugar ABC transporter substrate-binding protein" evidence="1">
    <location>
        <begin position="27"/>
        <end position="500"/>
    </location>
</feature>
<dbReference type="RefSeq" id="WP_068160234.1">
    <property type="nucleotide sequence ID" value="NZ_JXJX01000003.1"/>
</dbReference>
<dbReference type="AlphaFoldDB" id="A0A2A5S2L8"/>
<comment type="caution">
    <text evidence="2">The sequence shown here is derived from an EMBL/GenBank/DDBJ whole genome shotgun (WGS) entry which is preliminary data.</text>
</comment>
<dbReference type="OrthoDB" id="9763054at2"/>
<dbReference type="PROSITE" id="PS51257">
    <property type="entry name" value="PROKAR_LIPOPROTEIN"/>
    <property type="match status" value="1"/>
</dbReference>
<name>A0A2A5S2L8_9LACT</name>